<evidence type="ECO:0000313" key="2">
    <source>
        <dbReference type="EMBL" id="KAF5789636.1"/>
    </source>
</evidence>
<reference evidence="2" key="1">
    <citation type="journal article" date="2017" name="Nature">
        <title>The sunflower genome provides insights into oil metabolism, flowering and Asterid evolution.</title>
        <authorList>
            <person name="Badouin H."/>
            <person name="Gouzy J."/>
            <person name="Grassa C.J."/>
            <person name="Murat F."/>
            <person name="Staton S.E."/>
            <person name="Cottret L."/>
            <person name="Lelandais-Briere C."/>
            <person name="Owens G.L."/>
            <person name="Carrere S."/>
            <person name="Mayjonade B."/>
            <person name="Legrand L."/>
            <person name="Gill N."/>
            <person name="Kane N.C."/>
            <person name="Bowers J.E."/>
            <person name="Hubner S."/>
            <person name="Bellec A."/>
            <person name="Berard A."/>
            <person name="Berges H."/>
            <person name="Blanchet N."/>
            <person name="Boniface M.C."/>
            <person name="Brunel D."/>
            <person name="Catrice O."/>
            <person name="Chaidir N."/>
            <person name="Claudel C."/>
            <person name="Donnadieu C."/>
            <person name="Faraut T."/>
            <person name="Fievet G."/>
            <person name="Helmstetter N."/>
            <person name="King M."/>
            <person name="Knapp S.J."/>
            <person name="Lai Z."/>
            <person name="Le Paslier M.C."/>
            <person name="Lippi Y."/>
            <person name="Lorenzon L."/>
            <person name="Mandel J.R."/>
            <person name="Marage G."/>
            <person name="Marchand G."/>
            <person name="Marquand E."/>
            <person name="Bret-Mestries E."/>
            <person name="Morien E."/>
            <person name="Nambeesan S."/>
            <person name="Nguyen T."/>
            <person name="Pegot-Espagnet P."/>
            <person name="Pouilly N."/>
            <person name="Raftis F."/>
            <person name="Sallet E."/>
            <person name="Schiex T."/>
            <person name="Thomas J."/>
            <person name="Vandecasteele C."/>
            <person name="Vares D."/>
            <person name="Vear F."/>
            <person name="Vautrin S."/>
            <person name="Crespi M."/>
            <person name="Mangin B."/>
            <person name="Burke J.M."/>
            <person name="Salse J."/>
            <person name="Munos S."/>
            <person name="Vincourt P."/>
            <person name="Rieseberg L.H."/>
            <person name="Langlade N.B."/>
        </authorList>
    </citation>
    <scope>NUCLEOTIDE SEQUENCE</scope>
    <source>
        <tissue evidence="2">Leaves</tissue>
    </source>
</reference>
<dbReference type="EMBL" id="MNCJ02000324">
    <property type="protein sequence ID" value="KAF5789636.1"/>
    <property type="molecule type" value="Genomic_DNA"/>
</dbReference>
<dbReference type="PANTHER" id="PTHR37256:SF1">
    <property type="entry name" value="MYB-LIKE PROTEIN A"/>
    <property type="match status" value="1"/>
</dbReference>
<dbReference type="AlphaFoldDB" id="A0A9K3N6Y1"/>
<feature type="region of interest" description="Disordered" evidence="1">
    <location>
        <begin position="1"/>
        <end position="21"/>
    </location>
</feature>
<feature type="region of interest" description="Disordered" evidence="1">
    <location>
        <begin position="193"/>
        <end position="217"/>
    </location>
</feature>
<name>A0A9K3N6Y1_HELAN</name>
<feature type="region of interest" description="Disordered" evidence="1">
    <location>
        <begin position="42"/>
        <end position="88"/>
    </location>
</feature>
<sequence>MRGRSRTSSKQMETDTVIEAKEEPRLSGAYIRTLVKHLTSKDPLDVSENNECYSNTQKPQQTPIETQPPQQPQHKKQVRRRLHTSKPYQERLLNMAEARREIVTALKFHRASMKQQEAAANNQAHQSPPQSTTTATTTTNKNYWHMPTYIPPPPPQLSSYNDNQNFVLPTQSLGLNLNFQNFSNLNTNIYHKPSSMSTDSPSSSSYTPSSSCSPALSTPIGKPISSCDLHHAMDDEEMEEIRSLGEQHQIEWNDTVNLVTSARWCSFLNTMKLEADEGDECDVINQFDQIMEFPQWLINANESSCLQQHFDHQFSDAYFQDPALPW</sequence>
<accession>A0A9K3N6Y1</accession>
<feature type="compositionally biased region" description="Low complexity" evidence="1">
    <location>
        <begin position="56"/>
        <end position="68"/>
    </location>
</feature>
<comment type="caution">
    <text evidence="2">The sequence shown here is derived from an EMBL/GenBank/DDBJ whole genome shotgun (WGS) entry which is preliminary data.</text>
</comment>
<feature type="compositionally biased region" description="Low complexity" evidence="1">
    <location>
        <begin position="115"/>
        <end position="137"/>
    </location>
</feature>
<organism evidence="2 3">
    <name type="scientific">Helianthus annuus</name>
    <name type="common">Common sunflower</name>
    <dbReference type="NCBI Taxonomy" id="4232"/>
    <lineage>
        <taxon>Eukaryota</taxon>
        <taxon>Viridiplantae</taxon>
        <taxon>Streptophyta</taxon>
        <taxon>Embryophyta</taxon>
        <taxon>Tracheophyta</taxon>
        <taxon>Spermatophyta</taxon>
        <taxon>Magnoliopsida</taxon>
        <taxon>eudicotyledons</taxon>
        <taxon>Gunneridae</taxon>
        <taxon>Pentapetalae</taxon>
        <taxon>asterids</taxon>
        <taxon>campanulids</taxon>
        <taxon>Asterales</taxon>
        <taxon>Asteraceae</taxon>
        <taxon>Asteroideae</taxon>
        <taxon>Heliantheae alliance</taxon>
        <taxon>Heliantheae</taxon>
        <taxon>Helianthus</taxon>
    </lineage>
</organism>
<protein>
    <recommendedName>
        <fullName evidence="4">Hydroxyproline-rich glycoprotein family protein</fullName>
    </recommendedName>
</protein>
<gene>
    <name evidence="2" type="ORF">HanXRQr2_Chr09g0373621</name>
</gene>
<reference evidence="2" key="2">
    <citation type="submission" date="2020-06" db="EMBL/GenBank/DDBJ databases">
        <title>Helianthus annuus Genome sequencing and assembly Release 2.</title>
        <authorList>
            <person name="Gouzy J."/>
            <person name="Langlade N."/>
            <person name="Munos S."/>
        </authorList>
    </citation>
    <scope>NUCLEOTIDE SEQUENCE</scope>
    <source>
        <tissue evidence="2">Leaves</tissue>
    </source>
</reference>
<feature type="region of interest" description="Disordered" evidence="1">
    <location>
        <begin position="113"/>
        <end position="137"/>
    </location>
</feature>
<evidence type="ECO:0000313" key="3">
    <source>
        <dbReference type="Proteomes" id="UP000215914"/>
    </source>
</evidence>
<keyword evidence="3" id="KW-1185">Reference proteome</keyword>
<feature type="compositionally biased region" description="Basic residues" evidence="1">
    <location>
        <begin position="73"/>
        <end position="84"/>
    </location>
</feature>
<dbReference type="PANTHER" id="PTHR37256">
    <property type="entry name" value="E1A-BINDING PROTEIN P400-LIKE"/>
    <property type="match status" value="1"/>
</dbReference>
<proteinExistence type="predicted"/>
<dbReference type="Proteomes" id="UP000215914">
    <property type="component" value="Unassembled WGS sequence"/>
</dbReference>
<dbReference type="Gramene" id="mRNA:HanXRQr2_Chr09g0373621">
    <property type="protein sequence ID" value="CDS:HanXRQr2_Chr09g0373621.1"/>
    <property type="gene ID" value="HanXRQr2_Chr09g0373621"/>
</dbReference>
<evidence type="ECO:0008006" key="4">
    <source>
        <dbReference type="Google" id="ProtNLM"/>
    </source>
</evidence>
<evidence type="ECO:0000256" key="1">
    <source>
        <dbReference type="SAM" id="MobiDB-lite"/>
    </source>
</evidence>